<organism evidence="3 4">
    <name type="scientific">Candidatus Merdivicinus excrementipullorum</name>
    <dbReference type="NCBI Taxonomy" id="2840867"/>
    <lineage>
        <taxon>Bacteria</taxon>
        <taxon>Bacillati</taxon>
        <taxon>Bacillota</taxon>
        <taxon>Clostridia</taxon>
        <taxon>Eubacteriales</taxon>
        <taxon>Oscillospiraceae</taxon>
        <taxon>Oscillospiraceae incertae sedis</taxon>
        <taxon>Candidatus Merdivicinus</taxon>
    </lineage>
</organism>
<protein>
    <submittedName>
        <fullName evidence="3">M15 family metallopeptidase</fullName>
    </submittedName>
</protein>
<dbReference type="InterPro" id="IPR058193">
    <property type="entry name" value="VanY/YodJ_core_dom"/>
</dbReference>
<dbReference type="Proteomes" id="UP000824002">
    <property type="component" value="Unassembled WGS sequence"/>
</dbReference>
<evidence type="ECO:0000259" key="2">
    <source>
        <dbReference type="Pfam" id="PF02557"/>
    </source>
</evidence>
<dbReference type="PANTHER" id="PTHR34385:SF1">
    <property type="entry name" value="PEPTIDOGLYCAN L-ALANYL-D-GLUTAMATE ENDOPEPTIDASE CWLK"/>
    <property type="match status" value="1"/>
</dbReference>
<dbReference type="PANTHER" id="PTHR34385">
    <property type="entry name" value="D-ALANYL-D-ALANINE CARBOXYPEPTIDASE"/>
    <property type="match status" value="1"/>
</dbReference>
<reference evidence="3" key="1">
    <citation type="submission" date="2020-10" db="EMBL/GenBank/DDBJ databases">
        <authorList>
            <person name="Gilroy R."/>
        </authorList>
    </citation>
    <scope>NUCLEOTIDE SEQUENCE</scope>
    <source>
        <strain evidence="3">CHK199-13235</strain>
    </source>
</reference>
<name>A0A9D1FMC8_9FIRM</name>
<evidence type="ECO:0000313" key="4">
    <source>
        <dbReference type="Proteomes" id="UP000824002"/>
    </source>
</evidence>
<dbReference type="GO" id="GO:0006508">
    <property type="term" value="P:proteolysis"/>
    <property type="evidence" value="ECO:0007669"/>
    <property type="project" value="InterPro"/>
</dbReference>
<comment type="caution">
    <text evidence="3">The sequence shown here is derived from an EMBL/GenBank/DDBJ whole genome shotgun (WGS) entry which is preliminary data.</text>
</comment>
<feature type="compositionally biased region" description="Low complexity" evidence="1">
    <location>
        <begin position="86"/>
        <end position="103"/>
    </location>
</feature>
<dbReference type="EMBL" id="DVJP01000044">
    <property type="protein sequence ID" value="HIS76501.1"/>
    <property type="molecule type" value="Genomic_DNA"/>
</dbReference>
<dbReference type="InterPro" id="IPR052179">
    <property type="entry name" value="DD-CPase-like"/>
</dbReference>
<proteinExistence type="predicted"/>
<reference evidence="3" key="2">
    <citation type="journal article" date="2021" name="PeerJ">
        <title>Extensive microbial diversity within the chicken gut microbiome revealed by metagenomics and culture.</title>
        <authorList>
            <person name="Gilroy R."/>
            <person name="Ravi A."/>
            <person name="Getino M."/>
            <person name="Pursley I."/>
            <person name="Horton D.L."/>
            <person name="Alikhan N.F."/>
            <person name="Baker D."/>
            <person name="Gharbi K."/>
            <person name="Hall N."/>
            <person name="Watson M."/>
            <person name="Adriaenssens E.M."/>
            <person name="Foster-Nyarko E."/>
            <person name="Jarju S."/>
            <person name="Secka A."/>
            <person name="Antonio M."/>
            <person name="Oren A."/>
            <person name="Chaudhuri R.R."/>
            <person name="La Ragione R."/>
            <person name="Hildebrand F."/>
            <person name="Pallen M.J."/>
        </authorList>
    </citation>
    <scope>NUCLEOTIDE SEQUENCE</scope>
    <source>
        <strain evidence="3">CHK199-13235</strain>
    </source>
</reference>
<dbReference type="Gene3D" id="3.30.1380.10">
    <property type="match status" value="1"/>
</dbReference>
<feature type="compositionally biased region" description="Polar residues" evidence="1">
    <location>
        <begin position="43"/>
        <end position="83"/>
    </location>
</feature>
<dbReference type="AlphaFoldDB" id="A0A9D1FMC8"/>
<dbReference type="InterPro" id="IPR003709">
    <property type="entry name" value="VanY-like_core_dom"/>
</dbReference>
<feature type="domain" description="D-alanyl-D-alanine carboxypeptidase-like core" evidence="2">
    <location>
        <begin position="135"/>
        <end position="272"/>
    </location>
</feature>
<evidence type="ECO:0000313" key="3">
    <source>
        <dbReference type="EMBL" id="HIS76501.1"/>
    </source>
</evidence>
<dbReference type="GO" id="GO:0008233">
    <property type="term" value="F:peptidase activity"/>
    <property type="evidence" value="ECO:0007669"/>
    <property type="project" value="InterPro"/>
</dbReference>
<gene>
    <name evidence="3" type="ORF">IAB51_06775</name>
</gene>
<dbReference type="CDD" id="cd14852">
    <property type="entry name" value="LD-carboxypeptidase"/>
    <property type="match status" value="1"/>
</dbReference>
<feature type="region of interest" description="Disordered" evidence="1">
    <location>
        <begin position="37"/>
        <end position="103"/>
    </location>
</feature>
<evidence type="ECO:0000256" key="1">
    <source>
        <dbReference type="SAM" id="MobiDB-lite"/>
    </source>
</evidence>
<sequence length="293" mass="31743">MTRRRRLNRNGKIAVSILAVLVILLIVLIVRGCSGDGEKNGKNESSVSQESSILEESSVPPSSSGTDTSQPESSDGTSSQPDASDTESSQAVDSSSEDSTASLSQKDWRLTLVNSSHPLEDGYVPELADVDANGHQLDARAADALKEMLSDAKAAGLSPIVCSSYRTWEKQTSLFDAQVARCEAQGLTGDAAVAEARTVVAYPGTSEHQLGLAADIVALSYQILDEKQMETPEQQWLMEHCDEYGFILRYPEGKSDLTGVIFEPWHYRYVGKEAAKEIMSQGVCLEEYLGETD</sequence>
<dbReference type="InterPro" id="IPR009045">
    <property type="entry name" value="Zn_M74/Hedgehog-like"/>
</dbReference>
<dbReference type="Pfam" id="PF02557">
    <property type="entry name" value="VanY"/>
    <property type="match status" value="1"/>
</dbReference>
<accession>A0A9D1FMC8</accession>
<dbReference type="SUPFAM" id="SSF55166">
    <property type="entry name" value="Hedgehog/DD-peptidase"/>
    <property type="match status" value="1"/>
</dbReference>